<dbReference type="RefSeq" id="WP_212193172.1">
    <property type="nucleotide sequence ID" value="NZ_JAGTAR010000051.1"/>
</dbReference>
<dbReference type="Pfam" id="PF07470">
    <property type="entry name" value="Glyco_hydro_88"/>
    <property type="match status" value="1"/>
</dbReference>
<dbReference type="InterPro" id="IPR052369">
    <property type="entry name" value="UG_Glycosaminoglycan_Hydrolase"/>
</dbReference>
<feature type="binding site" evidence="4">
    <location>
        <position position="117"/>
    </location>
    <ligand>
        <name>substrate</name>
    </ligand>
</feature>
<dbReference type="InterPro" id="IPR010905">
    <property type="entry name" value="Glyco_hydro_88"/>
</dbReference>
<dbReference type="GO" id="GO:0052757">
    <property type="term" value="F:chondroitin hydrolase activity"/>
    <property type="evidence" value="ECO:0007669"/>
    <property type="project" value="TreeGrafter"/>
</dbReference>
<evidence type="ECO:0000313" key="5">
    <source>
        <dbReference type="EMBL" id="MBR8538148.1"/>
    </source>
</evidence>
<gene>
    <name evidence="5" type="ORF">KDU71_21435</name>
</gene>
<keyword evidence="6" id="KW-1185">Reference proteome</keyword>
<feature type="binding site" evidence="4">
    <location>
        <position position="258"/>
    </location>
    <ligand>
        <name>substrate</name>
    </ligand>
</feature>
<evidence type="ECO:0000313" key="6">
    <source>
        <dbReference type="Proteomes" id="UP000679220"/>
    </source>
</evidence>
<organism evidence="5 6">
    <name type="scientific">Carboxylicivirga sediminis</name>
    <dbReference type="NCBI Taxonomy" id="2006564"/>
    <lineage>
        <taxon>Bacteria</taxon>
        <taxon>Pseudomonadati</taxon>
        <taxon>Bacteroidota</taxon>
        <taxon>Bacteroidia</taxon>
        <taxon>Marinilabiliales</taxon>
        <taxon>Marinilabiliaceae</taxon>
        <taxon>Carboxylicivirga</taxon>
    </lineage>
</organism>
<dbReference type="AlphaFoldDB" id="A0A941FAD3"/>
<feature type="active site" description="Nucleophile" evidence="3">
    <location>
        <position position="117"/>
    </location>
</feature>
<reference evidence="5" key="1">
    <citation type="journal article" date="2018" name="Int. J. Syst. Evol. Microbiol.">
        <title>Carboxylicivirga sediminis sp. nov., isolated from coastal sediment.</title>
        <authorList>
            <person name="Wang F.Q."/>
            <person name="Ren L.H."/>
            <person name="Zou R.J."/>
            <person name="Sun Y.Z."/>
            <person name="Liu X.J."/>
            <person name="Jiang F."/>
            <person name="Liu L.J."/>
        </authorList>
    </citation>
    <scope>NUCLEOTIDE SEQUENCE</scope>
    <source>
        <strain evidence="5">JR1</strain>
    </source>
</reference>
<protein>
    <submittedName>
        <fullName evidence="5">Glycoside hydrolase family 88 protein</fullName>
    </submittedName>
</protein>
<feature type="binding site" evidence="4">
    <location>
        <position position="254"/>
    </location>
    <ligand>
        <name>substrate</name>
    </ligand>
</feature>
<reference evidence="5" key="2">
    <citation type="submission" date="2021-04" db="EMBL/GenBank/DDBJ databases">
        <authorList>
            <person name="Zhang T."/>
            <person name="Zhang Y."/>
            <person name="Lu D."/>
            <person name="Zuo D."/>
            <person name="Du Z."/>
        </authorList>
    </citation>
    <scope>NUCLEOTIDE SEQUENCE</scope>
    <source>
        <strain evidence="5">JR1</strain>
    </source>
</reference>
<comment type="caution">
    <text evidence="5">The sequence shown here is derived from an EMBL/GenBank/DDBJ whole genome shotgun (WGS) entry which is preliminary data.</text>
</comment>
<dbReference type="PANTHER" id="PTHR36845:SF1">
    <property type="entry name" value="HYDROLASE, PUTATIVE (AFU_ORTHOLOGUE AFUA_7G05090)-RELATED"/>
    <property type="match status" value="1"/>
</dbReference>
<dbReference type="Gene3D" id="1.50.10.10">
    <property type="match status" value="1"/>
</dbReference>
<accession>A0A941FAD3</accession>
<dbReference type="InterPro" id="IPR012341">
    <property type="entry name" value="6hp_glycosidase-like_sf"/>
</dbReference>
<feature type="binding site" evidence="4">
    <location>
        <position position="369"/>
    </location>
    <ligand>
        <name>substrate</name>
    </ligand>
</feature>
<dbReference type="InterPro" id="IPR008928">
    <property type="entry name" value="6-hairpin_glycosidase_sf"/>
</dbReference>
<feature type="binding site" evidence="4">
    <location>
        <position position="242"/>
    </location>
    <ligand>
        <name>substrate</name>
    </ligand>
</feature>
<sequence length="409" mass="47203">MTTSLIKNLGLAVFALTIGGCQQTQTSEPLCEENLNFATKQINLLLEDAEQANKIPRTLTAEGEMHWTLEGFDWTEGFFPGTCWYLYEYTNNKKWEQAADKFQSLFEDHRLLPYYHDLGFVFNCSYGNGYRLTSNEHYKQVLIEAGNTLITRFNPNVGCIRSWDVDKGWQSKRGWQYPVIIDNMMNLEMLFELTKMTGDQKYQDVAMAHANTTMQHHFREDMSSYHVIDYDSITGEVRNKHTAQGYAHESEWARGQAWGVYGYTICYRYTKDERYLKQAEKIADYIMNHQDMPADRIPYWDYDAPKIPNEPRDASAAAITASALIELNDYSKNDYLSEAKAIISSLSSDSYQAKLGTNHNFILKHSVGSIPHNNEIDVPLNYADYYYVEALLRLRDLNKNETGQLAQVN</sequence>
<feature type="binding site" evidence="4">
    <location>
        <position position="182"/>
    </location>
    <ligand>
        <name>substrate</name>
    </ligand>
</feature>
<dbReference type="SUPFAM" id="SSF48208">
    <property type="entry name" value="Six-hairpin glycosidases"/>
    <property type="match status" value="1"/>
</dbReference>
<dbReference type="GO" id="GO:0000272">
    <property type="term" value="P:polysaccharide catabolic process"/>
    <property type="evidence" value="ECO:0007669"/>
    <property type="project" value="TreeGrafter"/>
</dbReference>
<evidence type="ECO:0000256" key="4">
    <source>
        <dbReference type="PIRSR" id="PIRSR610905-2"/>
    </source>
</evidence>
<dbReference type="Proteomes" id="UP000679220">
    <property type="component" value="Unassembled WGS sequence"/>
</dbReference>
<evidence type="ECO:0000256" key="2">
    <source>
        <dbReference type="ARBA" id="ARBA00038358"/>
    </source>
</evidence>
<evidence type="ECO:0000256" key="1">
    <source>
        <dbReference type="ARBA" id="ARBA00022801"/>
    </source>
</evidence>
<comment type="similarity">
    <text evidence="2">Belongs to the glycosyl hydrolase 88 family.</text>
</comment>
<keyword evidence="1 5" id="KW-0378">Hydrolase</keyword>
<evidence type="ECO:0000256" key="3">
    <source>
        <dbReference type="PIRSR" id="PIRSR610905-1"/>
    </source>
</evidence>
<dbReference type="PROSITE" id="PS51257">
    <property type="entry name" value="PROKAR_LIPOPROTEIN"/>
    <property type="match status" value="1"/>
</dbReference>
<proteinExistence type="inferred from homology"/>
<dbReference type="EMBL" id="JAGTAR010000051">
    <property type="protein sequence ID" value="MBR8538148.1"/>
    <property type="molecule type" value="Genomic_DNA"/>
</dbReference>
<feature type="active site" description="Proton donor" evidence="3">
    <location>
        <position position="182"/>
    </location>
</feature>
<dbReference type="PANTHER" id="PTHR36845">
    <property type="entry name" value="HYDROLASE, PUTATIVE (AFU_ORTHOLOGUE AFUA_7G05090)-RELATED"/>
    <property type="match status" value="1"/>
</dbReference>
<name>A0A941FAD3_9BACT</name>